<reference evidence="1" key="1">
    <citation type="journal article" date="2020" name="Stud. Mycol.">
        <title>101 Dothideomycetes genomes: a test case for predicting lifestyles and emergence of pathogens.</title>
        <authorList>
            <person name="Haridas S."/>
            <person name="Albert R."/>
            <person name="Binder M."/>
            <person name="Bloem J."/>
            <person name="Labutti K."/>
            <person name="Salamov A."/>
            <person name="Andreopoulos B."/>
            <person name="Baker S."/>
            <person name="Barry K."/>
            <person name="Bills G."/>
            <person name="Bluhm B."/>
            <person name="Cannon C."/>
            <person name="Castanera R."/>
            <person name="Culley D."/>
            <person name="Daum C."/>
            <person name="Ezra D."/>
            <person name="Gonzalez J."/>
            <person name="Henrissat B."/>
            <person name="Kuo A."/>
            <person name="Liang C."/>
            <person name="Lipzen A."/>
            <person name="Lutzoni F."/>
            <person name="Magnuson J."/>
            <person name="Mondo S."/>
            <person name="Nolan M."/>
            <person name="Ohm R."/>
            <person name="Pangilinan J."/>
            <person name="Park H.-J."/>
            <person name="Ramirez L."/>
            <person name="Alfaro M."/>
            <person name="Sun H."/>
            <person name="Tritt A."/>
            <person name="Yoshinaga Y."/>
            <person name="Zwiers L.-H."/>
            <person name="Turgeon B."/>
            <person name="Goodwin S."/>
            <person name="Spatafora J."/>
            <person name="Crous P."/>
            <person name="Grigoriev I."/>
        </authorList>
    </citation>
    <scope>NUCLEOTIDE SEQUENCE</scope>
    <source>
        <strain evidence="1">CBS 525.71</strain>
    </source>
</reference>
<dbReference type="Proteomes" id="UP000799754">
    <property type="component" value="Unassembled WGS sequence"/>
</dbReference>
<comment type="caution">
    <text evidence="1">The sequence shown here is derived from an EMBL/GenBank/DDBJ whole genome shotgun (WGS) entry which is preliminary data.</text>
</comment>
<accession>A0ACB6SGE1</accession>
<organism evidence="1 2">
    <name type="scientific">Macroventuria anomochaeta</name>
    <dbReference type="NCBI Taxonomy" id="301207"/>
    <lineage>
        <taxon>Eukaryota</taxon>
        <taxon>Fungi</taxon>
        <taxon>Dikarya</taxon>
        <taxon>Ascomycota</taxon>
        <taxon>Pezizomycotina</taxon>
        <taxon>Dothideomycetes</taxon>
        <taxon>Pleosporomycetidae</taxon>
        <taxon>Pleosporales</taxon>
        <taxon>Pleosporineae</taxon>
        <taxon>Didymellaceae</taxon>
        <taxon>Macroventuria</taxon>
    </lineage>
</organism>
<gene>
    <name evidence="1" type="ORF">BU25DRAFT_4292</name>
</gene>
<protein>
    <submittedName>
        <fullName evidence="1">Uncharacterized protein</fullName>
    </submittedName>
</protein>
<sequence length="342" mass="36647">MSVALLHLSKARAPCIRALRSYSTTISRFQAPIQSISYTESCPSPTCACAPAPSNLDIDRKTPLLNTMAPYTEQVLLCTGKEDWTSNLEDDEGATADFVKGLKGVIGKGGEAFDPFTNVLITASSLPATETPNSTTAYLLPSFQRINAIPHTPTAFSAFATAYLKAPKLHPMHDGLSPTQKAALTRDTSKATLLPTPEPITKPTILICGHGGRDQRCGILGPILQSSFRKEFEKRGIEAEVAQISHIGGHKYAGNVIIYLPPSLEGNALRGSGIWYGRVGPEHVEGVVEETVIKGRIVGELLRGGVTKAGGNIGRIVEAQLKAERGEDEGTGRLRLRPRARA</sequence>
<evidence type="ECO:0000313" key="1">
    <source>
        <dbReference type="EMBL" id="KAF2633350.1"/>
    </source>
</evidence>
<keyword evidence="2" id="KW-1185">Reference proteome</keyword>
<name>A0ACB6SGE1_9PLEO</name>
<proteinExistence type="predicted"/>
<evidence type="ECO:0000313" key="2">
    <source>
        <dbReference type="Proteomes" id="UP000799754"/>
    </source>
</evidence>
<dbReference type="EMBL" id="MU006701">
    <property type="protein sequence ID" value="KAF2633350.1"/>
    <property type="molecule type" value="Genomic_DNA"/>
</dbReference>